<name>A0A380JUN1_9STRE</name>
<dbReference type="GO" id="GO:0032259">
    <property type="term" value="P:methylation"/>
    <property type="evidence" value="ECO:0007669"/>
    <property type="project" value="UniProtKB-KW"/>
</dbReference>
<dbReference type="InterPro" id="IPR010719">
    <property type="entry name" value="MnmM_MeTrfase"/>
</dbReference>
<protein>
    <submittedName>
        <fullName evidence="1">rRNA methylase</fullName>
    </submittedName>
</protein>
<dbReference type="InterPro" id="IPR029063">
    <property type="entry name" value="SAM-dependent_MTases_sf"/>
</dbReference>
<sequence>MIKRPIHVSHEFLKEVLDKQSIAVDATMGNGYDTAFLASLSQRVYAFDVQQQALTKTQERLEQQGLTNAELILAGHEQVDQYVKEPIRAAIFNLGYLPNADKSLITRPETTILALAKILNRLELGGRIAIMVYYGHDGGDKEKEELLDYIGQLDQRQVTAMLYQPINQMNQPPFLIMLEKIAATD</sequence>
<dbReference type="GO" id="GO:0008168">
    <property type="term" value="F:methyltransferase activity"/>
    <property type="evidence" value="ECO:0007669"/>
    <property type="project" value="UniProtKB-KW"/>
</dbReference>
<dbReference type="Pfam" id="PF06962">
    <property type="entry name" value="rRNA_methylase"/>
    <property type="match status" value="1"/>
</dbReference>
<dbReference type="PANTHER" id="PTHR35276">
    <property type="entry name" value="S-ADENOSYL-L-METHIONINE-DEPENDENT METHYLTRANSFERASES SUPERFAMILY PROTEIN"/>
    <property type="match status" value="1"/>
</dbReference>
<dbReference type="PANTHER" id="PTHR35276:SF1">
    <property type="entry name" value="TRNA (MNM(5)S(2)U34)-METHYLTRANSFERASE, CHLOROPLASTIC"/>
    <property type="match status" value="1"/>
</dbReference>
<dbReference type="Proteomes" id="UP000254461">
    <property type="component" value="Unassembled WGS sequence"/>
</dbReference>
<evidence type="ECO:0000313" key="2">
    <source>
        <dbReference type="Proteomes" id="UP000254461"/>
    </source>
</evidence>
<dbReference type="AlphaFoldDB" id="A0A380JUN1"/>
<dbReference type="Gene3D" id="3.40.50.150">
    <property type="entry name" value="Vaccinia Virus protein VP39"/>
    <property type="match status" value="1"/>
</dbReference>
<dbReference type="EMBL" id="UHFF01000002">
    <property type="protein sequence ID" value="SUN48063.1"/>
    <property type="molecule type" value="Genomic_DNA"/>
</dbReference>
<reference evidence="1 2" key="1">
    <citation type="submission" date="2018-06" db="EMBL/GenBank/DDBJ databases">
        <authorList>
            <consortium name="Pathogen Informatics"/>
            <person name="Doyle S."/>
        </authorList>
    </citation>
    <scope>NUCLEOTIDE SEQUENCE [LARGE SCALE GENOMIC DNA]</scope>
    <source>
        <strain evidence="1 2">NCTC12092</strain>
    </source>
</reference>
<accession>A0A380JUN1</accession>
<proteinExistence type="predicted"/>
<keyword evidence="1" id="KW-0808">Transferase</keyword>
<evidence type="ECO:0000313" key="1">
    <source>
        <dbReference type="EMBL" id="SUN48063.1"/>
    </source>
</evidence>
<dbReference type="RefSeq" id="WP_115251278.1">
    <property type="nucleotide sequence ID" value="NZ_UHFF01000002.1"/>
</dbReference>
<organism evidence="1 2">
    <name type="scientific">Streptococcus equi subsp. equi</name>
    <dbReference type="NCBI Taxonomy" id="148942"/>
    <lineage>
        <taxon>Bacteria</taxon>
        <taxon>Bacillati</taxon>
        <taxon>Bacillota</taxon>
        <taxon>Bacilli</taxon>
        <taxon>Lactobacillales</taxon>
        <taxon>Streptococcaceae</taxon>
        <taxon>Streptococcus</taxon>
    </lineage>
</organism>
<dbReference type="SUPFAM" id="SSF53335">
    <property type="entry name" value="S-adenosyl-L-methionine-dependent methyltransferases"/>
    <property type="match status" value="1"/>
</dbReference>
<gene>
    <name evidence="1" type="ORF">NCTC12092_01639</name>
</gene>
<keyword evidence="1" id="KW-0489">Methyltransferase</keyword>